<keyword evidence="4" id="KW-0254">Endocytosis</keyword>
<dbReference type="Proteomes" id="UP001054889">
    <property type="component" value="Unassembled WGS sequence"/>
</dbReference>
<dbReference type="PROSITE" id="PS50942">
    <property type="entry name" value="ENTH"/>
    <property type="match status" value="1"/>
</dbReference>
<dbReference type="GO" id="GO:0048268">
    <property type="term" value="P:clathrin coat assembly"/>
    <property type="evidence" value="ECO:0007669"/>
    <property type="project" value="InterPro"/>
</dbReference>
<dbReference type="InterPro" id="IPR013809">
    <property type="entry name" value="ENTH"/>
</dbReference>
<keyword evidence="8" id="KW-0968">Cytoplasmic vesicle</keyword>
<accession>A0AAV5FW96</accession>
<dbReference type="Pfam" id="PF07651">
    <property type="entry name" value="ANTH"/>
    <property type="match status" value="1"/>
</dbReference>
<name>A0AAV5FW96_ELECO</name>
<feature type="compositionally biased region" description="Low complexity" evidence="9">
    <location>
        <begin position="384"/>
        <end position="401"/>
    </location>
</feature>
<dbReference type="FunFam" id="1.25.40.90:FF:000005">
    <property type="entry name" value="Clathrin assembly protein AP180"/>
    <property type="match status" value="1"/>
</dbReference>
<evidence type="ECO:0000256" key="5">
    <source>
        <dbReference type="ARBA" id="ARBA00023034"/>
    </source>
</evidence>
<evidence type="ECO:0000256" key="9">
    <source>
        <dbReference type="SAM" id="MobiDB-lite"/>
    </source>
</evidence>
<dbReference type="PANTHER" id="PTHR22951:SF21">
    <property type="entry name" value="OS06G0661400 PROTEIN"/>
    <property type="match status" value="1"/>
</dbReference>
<dbReference type="InterPro" id="IPR048050">
    <property type="entry name" value="ANTH_N_plant"/>
</dbReference>
<feature type="domain" description="ENTH" evidence="10">
    <location>
        <begin position="23"/>
        <end position="160"/>
    </location>
</feature>
<dbReference type="GO" id="GO:0030136">
    <property type="term" value="C:clathrin-coated vesicle"/>
    <property type="evidence" value="ECO:0007669"/>
    <property type="project" value="UniProtKB-SubCell"/>
</dbReference>
<proteinExistence type="predicted"/>
<dbReference type="GO" id="GO:0072583">
    <property type="term" value="P:clathrin-dependent endocytosis"/>
    <property type="evidence" value="ECO:0007669"/>
    <property type="project" value="InterPro"/>
</dbReference>
<keyword evidence="5" id="KW-0333">Golgi apparatus</keyword>
<evidence type="ECO:0000256" key="8">
    <source>
        <dbReference type="ARBA" id="ARBA00023329"/>
    </source>
</evidence>
<dbReference type="SMART" id="SM00273">
    <property type="entry name" value="ENTH"/>
    <property type="match status" value="1"/>
</dbReference>
<evidence type="ECO:0000256" key="2">
    <source>
        <dbReference type="ARBA" id="ARBA00004555"/>
    </source>
</evidence>
<dbReference type="GO" id="GO:0006900">
    <property type="term" value="P:vesicle budding from membrane"/>
    <property type="evidence" value="ECO:0007669"/>
    <property type="project" value="TreeGrafter"/>
</dbReference>
<feature type="region of interest" description="Disordered" evidence="9">
    <location>
        <begin position="203"/>
        <end position="247"/>
    </location>
</feature>
<dbReference type="GO" id="GO:0032050">
    <property type="term" value="F:clathrin heavy chain binding"/>
    <property type="evidence" value="ECO:0007669"/>
    <property type="project" value="TreeGrafter"/>
</dbReference>
<keyword evidence="12" id="KW-1185">Reference proteome</keyword>
<dbReference type="GO" id="GO:0005546">
    <property type="term" value="F:phosphatidylinositol-4,5-bisphosphate binding"/>
    <property type="evidence" value="ECO:0007669"/>
    <property type="project" value="TreeGrafter"/>
</dbReference>
<dbReference type="Gene3D" id="1.25.40.90">
    <property type="match status" value="1"/>
</dbReference>
<feature type="region of interest" description="Disordered" evidence="9">
    <location>
        <begin position="384"/>
        <end position="429"/>
    </location>
</feature>
<organism evidence="11 12">
    <name type="scientific">Eleusine coracana subsp. coracana</name>
    <dbReference type="NCBI Taxonomy" id="191504"/>
    <lineage>
        <taxon>Eukaryota</taxon>
        <taxon>Viridiplantae</taxon>
        <taxon>Streptophyta</taxon>
        <taxon>Embryophyta</taxon>
        <taxon>Tracheophyta</taxon>
        <taxon>Spermatophyta</taxon>
        <taxon>Magnoliopsida</taxon>
        <taxon>Liliopsida</taxon>
        <taxon>Poales</taxon>
        <taxon>Poaceae</taxon>
        <taxon>PACMAD clade</taxon>
        <taxon>Chloridoideae</taxon>
        <taxon>Cynodonteae</taxon>
        <taxon>Eleusininae</taxon>
        <taxon>Eleusine</taxon>
    </lineage>
</organism>
<dbReference type="GO" id="GO:0000149">
    <property type="term" value="F:SNARE binding"/>
    <property type="evidence" value="ECO:0007669"/>
    <property type="project" value="TreeGrafter"/>
</dbReference>
<dbReference type="GO" id="GO:0005905">
    <property type="term" value="C:clathrin-coated pit"/>
    <property type="evidence" value="ECO:0007669"/>
    <property type="project" value="UniProtKB-SubCell"/>
</dbReference>
<feature type="compositionally biased region" description="Acidic residues" evidence="9">
    <location>
        <begin position="232"/>
        <end position="245"/>
    </location>
</feature>
<dbReference type="CDD" id="cd03564">
    <property type="entry name" value="ANTH_N"/>
    <property type="match status" value="1"/>
</dbReference>
<dbReference type="SUPFAM" id="SSF48464">
    <property type="entry name" value="ENTH/VHS domain"/>
    <property type="match status" value="1"/>
</dbReference>
<dbReference type="PANTHER" id="PTHR22951">
    <property type="entry name" value="CLATHRIN ASSEMBLY PROTEIN"/>
    <property type="match status" value="1"/>
</dbReference>
<evidence type="ECO:0000313" key="12">
    <source>
        <dbReference type="Proteomes" id="UP001054889"/>
    </source>
</evidence>
<dbReference type="GO" id="GO:0005545">
    <property type="term" value="F:1-phosphatidylinositol binding"/>
    <property type="evidence" value="ECO:0007669"/>
    <property type="project" value="TreeGrafter"/>
</dbReference>
<dbReference type="InterPro" id="IPR011417">
    <property type="entry name" value="ANTH_dom"/>
</dbReference>
<comment type="subcellular location">
    <subcellularLocation>
        <location evidence="1">Cytoplasmic vesicle</location>
        <location evidence="1">Clathrin-coated vesicle</location>
    </subcellularLocation>
    <subcellularLocation>
        <location evidence="2">Golgi apparatus</location>
    </subcellularLocation>
    <subcellularLocation>
        <location evidence="3">Membrane</location>
        <location evidence="3">Clathrin-coated pit</location>
    </subcellularLocation>
</comment>
<reference evidence="11" key="1">
    <citation type="journal article" date="2018" name="DNA Res.">
        <title>Multiple hybrid de novo genome assembly of finger millet, an orphan allotetraploid crop.</title>
        <authorList>
            <person name="Hatakeyama M."/>
            <person name="Aluri S."/>
            <person name="Balachadran M.T."/>
            <person name="Sivarajan S.R."/>
            <person name="Patrignani A."/>
            <person name="Gruter S."/>
            <person name="Poveda L."/>
            <person name="Shimizu-Inatsugi R."/>
            <person name="Baeten J."/>
            <person name="Francoijs K.J."/>
            <person name="Nataraja K.N."/>
            <person name="Reddy Y.A.N."/>
            <person name="Phadnis S."/>
            <person name="Ravikumar R.L."/>
            <person name="Schlapbach R."/>
            <person name="Sreeman S.M."/>
            <person name="Shimizu K.K."/>
        </authorList>
    </citation>
    <scope>NUCLEOTIDE SEQUENCE</scope>
</reference>
<dbReference type="InterPro" id="IPR045192">
    <property type="entry name" value="AP180-like"/>
</dbReference>
<dbReference type="EMBL" id="BQKI01000097">
    <property type="protein sequence ID" value="GJN39022.1"/>
    <property type="molecule type" value="Genomic_DNA"/>
</dbReference>
<comment type="caution">
    <text evidence="11">The sequence shown here is derived from an EMBL/GenBank/DDBJ whole genome shotgun (WGS) entry which is preliminary data.</text>
</comment>
<sequence>MGSGTWRKAYGALKDSTKVGLANFNSEYKDLDIAIVKATNHVECPPKERHLRRILFATSASRPRADVAYSICTLARRLSKTKNWIVALKTLIVIHRLLREGDGTFKEDFLSYSYRGTILQIPQFKDDSSPLAWDCSSWVRTYALYLDERVECFRVLKYDVEADRLLKLPQASGKAEKLSAFYDHCKHLELARTFQFPTLRQEYEEQNQTSDNEEEAPQEVDKPVEEEKQEHEEPEEEPQPVDEPTEQVVEAQPPMTTGDLLNLDEEVNPMISDLEERNALALAIVAPELNNLLAFPQQAGGFDKLLLDSLYEDEARRQQIASVTYTGSLAANPFNSNDPFAMSNSFAPPSNVQLAMMAEQQQYYQAQQQQYFQVQHQQQMVMAPPQTYQQQPQYSASSSQAGLSNPFGDPFSSLVAMANPPKQSNSNLV</sequence>
<evidence type="ECO:0000256" key="7">
    <source>
        <dbReference type="ARBA" id="ARBA00023176"/>
    </source>
</evidence>
<evidence type="ECO:0000259" key="10">
    <source>
        <dbReference type="PROSITE" id="PS50942"/>
    </source>
</evidence>
<dbReference type="AlphaFoldDB" id="A0AAV5FW96"/>
<keyword evidence="7" id="KW-0168">Coated pit</keyword>
<keyword evidence="6" id="KW-0472">Membrane</keyword>
<evidence type="ECO:0000256" key="1">
    <source>
        <dbReference type="ARBA" id="ARBA00004132"/>
    </source>
</evidence>
<evidence type="ECO:0000256" key="4">
    <source>
        <dbReference type="ARBA" id="ARBA00022583"/>
    </source>
</evidence>
<feature type="compositionally biased region" description="Basic and acidic residues" evidence="9">
    <location>
        <begin position="219"/>
        <end position="231"/>
    </location>
</feature>
<dbReference type="GO" id="GO:0005794">
    <property type="term" value="C:Golgi apparatus"/>
    <property type="evidence" value="ECO:0007669"/>
    <property type="project" value="UniProtKB-SubCell"/>
</dbReference>
<evidence type="ECO:0000256" key="3">
    <source>
        <dbReference type="ARBA" id="ARBA00004600"/>
    </source>
</evidence>
<reference evidence="11" key="2">
    <citation type="submission" date="2021-12" db="EMBL/GenBank/DDBJ databases">
        <title>Resequencing data analysis of finger millet.</title>
        <authorList>
            <person name="Hatakeyama M."/>
            <person name="Aluri S."/>
            <person name="Balachadran M.T."/>
            <person name="Sivarajan S.R."/>
            <person name="Poveda L."/>
            <person name="Shimizu-Inatsugi R."/>
            <person name="Schlapbach R."/>
            <person name="Sreeman S.M."/>
            <person name="Shimizu K.K."/>
        </authorList>
    </citation>
    <scope>NUCLEOTIDE SEQUENCE</scope>
</reference>
<dbReference type="InterPro" id="IPR008942">
    <property type="entry name" value="ENTH_VHS"/>
</dbReference>
<evidence type="ECO:0000313" key="11">
    <source>
        <dbReference type="EMBL" id="GJN39022.1"/>
    </source>
</evidence>
<gene>
    <name evidence="11" type="primary">gb28115</name>
    <name evidence="11" type="ORF">PR202_gb28115</name>
</gene>
<evidence type="ECO:0000256" key="6">
    <source>
        <dbReference type="ARBA" id="ARBA00023136"/>
    </source>
</evidence>
<protein>
    <recommendedName>
        <fullName evidence="10">ENTH domain-containing protein</fullName>
    </recommendedName>
</protein>